<keyword evidence="2" id="KW-1185">Reference proteome</keyword>
<dbReference type="InterPro" id="IPR019933">
    <property type="entry name" value="DivIVA_domain"/>
</dbReference>
<proteinExistence type="predicted"/>
<protein>
    <recommendedName>
        <fullName evidence="3">DivIVA domain-containing protein</fullName>
    </recommendedName>
</protein>
<dbReference type="NCBIfam" id="TIGR03544">
    <property type="entry name" value="DivI1A_domain"/>
    <property type="match status" value="1"/>
</dbReference>
<accession>A0A7R7HWW5</accession>
<organism evidence="1 2">
    <name type="scientific">Actinocatenispora thailandica</name>
    <dbReference type="NCBI Taxonomy" id="227318"/>
    <lineage>
        <taxon>Bacteria</taxon>
        <taxon>Bacillati</taxon>
        <taxon>Actinomycetota</taxon>
        <taxon>Actinomycetes</taxon>
        <taxon>Micromonosporales</taxon>
        <taxon>Micromonosporaceae</taxon>
        <taxon>Actinocatenispora</taxon>
    </lineage>
</organism>
<dbReference type="RefSeq" id="WP_344319326.1">
    <property type="nucleotide sequence ID" value="NZ_BAAAKF010000028.1"/>
</dbReference>
<sequence length="72" mass="8317">MTRLATMHGREVAMTDFEPQFTVVLRGYDVRAVDDWIDQLRAGGTAPARFRVVLRGYDTAQVDRYVEQVSRR</sequence>
<reference evidence="1 2" key="1">
    <citation type="submission" date="2020-08" db="EMBL/GenBank/DDBJ databases">
        <title>Whole genome shotgun sequence of Actinocatenispora thailandica NBRC 105041.</title>
        <authorList>
            <person name="Komaki H."/>
            <person name="Tamura T."/>
        </authorList>
    </citation>
    <scope>NUCLEOTIDE SEQUENCE [LARGE SCALE GENOMIC DNA]</scope>
    <source>
        <strain evidence="1 2">NBRC 105041</strain>
    </source>
</reference>
<name>A0A7R7HWW5_9ACTN</name>
<evidence type="ECO:0000313" key="1">
    <source>
        <dbReference type="EMBL" id="BCJ35527.1"/>
    </source>
</evidence>
<dbReference type="AlphaFoldDB" id="A0A7R7HWW5"/>
<dbReference type="KEGG" id="atl:Athai_30300"/>
<gene>
    <name evidence="1" type="ORF">Athai_30300</name>
</gene>
<dbReference type="EMBL" id="AP023355">
    <property type="protein sequence ID" value="BCJ35527.1"/>
    <property type="molecule type" value="Genomic_DNA"/>
</dbReference>
<dbReference type="Proteomes" id="UP000611640">
    <property type="component" value="Chromosome"/>
</dbReference>
<evidence type="ECO:0000313" key="2">
    <source>
        <dbReference type="Proteomes" id="UP000611640"/>
    </source>
</evidence>
<evidence type="ECO:0008006" key="3">
    <source>
        <dbReference type="Google" id="ProtNLM"/>
    </source>
</evidence>